<dbReference type="InterPro" id="IPR003583">
    <property type="entry name" value="Hlx-hairpin-Hlx_DNA-bd_motif"/>
</dbReference>
<feature type="domain" description="Helix-hairpin-helix DNA-binding motif class 1" evidence="1">
    <location>
        <begin position="64"/>
        <end position="83"/>
    </location>
</feature>
<gene>
    <name evidence="2" type="ORF">MNBD_GAMMA23-1004</name>
</gene>
<reference evidence="2" key="1">
    <citation type="submission" date="2018-06" db="EMBL/GenBank/DDBJ databases">
        <authorList>
            <person name="Zhirakovskaya E."/>
        </authorList>
    </citation>
    <scope>NUCLEOTIDE SEQUENCE</scope>
</reference>
<dbReference type="PANTHER" id="PTHR21180">
    <property type="entry name" value="ENDONUCLEASE/EXONUCLEASE/PHOSPHATASE FAMILY DOMAIN-CONTAINING PROTEIN 1"/>
    <property type="match status" value="1"/>
</dbReference>
<dbReference type="GO" id="GO:0015628">
    <property type="term" value="P:protein secretion by the type II secretion system"/>
    <property type="evidence" value="ECO:0007669"/>
    <property type="project" value="TreeGrafter"/>
</dbReference>
<accession>A0A3B1AB38</accession>
<sequence length="92" mass="10020">MKKSFQILSFILLFVFSSLGFAAEVNINTADAQTIAKNLKGVGLKKAQAIVVYRKKNGPFKTVESLAKVKGIGFKTVEKNRASISIAMAKKK</sequence>
<proteinExistence type="predicted"/>
<dbReference type="GO" id="GO:0003677">
    <property type="term" value="F:DNA binding"/>
    <property type="evidence" value="ECO:0007669"/>
    <property type="project" value="InterPro"/>
</dbReference>
<dbReference type="NCBIfam" id="TIGR00426">
    <property type="entry name" value="competence protein ComEA helix-hairpin-helix repeat region"/>
    <property type="match status" value="1"/>
</dbReference>
<dbReference type="GO" id="GO:0006281">
    <property type="term" value="P:DNA repair"/>
    <property type="evidence" value="ECO:0007669"/>
    <property type="project" value="InterPro"/>
</dbReference>
<dbReference type="PANTHER" id="PTHR21180:SF32">
    <property type="entry name" value="ENDONUCLEASE_EXONUCLEASE_PHOSPHATASE FAMILY DOMAIN-CONTAINING PROTEIN 1"/>
    <property type="match status" value="1"/>
</dbReference>
<dbReference type="EMBL" id="UOFT01000045">
    <property type="protein sequence ID" value="VAW95439.1"/>
    <property type="molecule type" value="Genomic_DNA"/>
</dbReference>
<name>A0A3B1AB38_9ZZZZ</name>
<protein>
    <recommendedName>
        <fullName evidence="1">Helix-hairpin-helix DNA-binding motif class 1 domain-containing protein</fullName>
    </recommendedName>
</protein>
<evidence type="ECO:0000313" key="2">
    <source>
        <dbReference type="EMBL" id="VAW95439.1"/>
    </source>
</evidence>
<dbReference type="SMART" id="SM00278">
    <property type="entry name" value="HhH1"/>
    <property type="match status" value="2"/>
</dbReference>
<dbReference type="Pfam" id="PF12836">
    <property type="entry name" value="HHH_3"/>
    <property type="match status" value="1"/>
</dbReference>
<dbReference type="InterPro" id="IPR010994">
    <property type="entry name" value="RuvA_2-like"/>
</dbReference>
<dbReference type="InterPro" id="IPR051675">
    <property type="entry name" value="Endo/Exo/Phosphatase_dom_1"/>
</dbReference>
<evidence type="ECO:0000259" key="1">
    <source>
        <dbReference type="SMART" id="SM00278"/>
    </source>
</evidence>
<dbReference type="AlphaFoldDB" id="A0A3B1AB38"/>
<dbReference type="GO" id="GO:0015627">
    <property type="term" value="C:type II protein secretion system complex"/>
    <property type="evidence" value="ECO:0007669"/>
    <property type="project" value="TreeGrafter"/>
</dbReference>
<feature type="domain" description="Helix-hairpin-helix DNA-binding motif class 1" evidence="1">
    <location>
        <begin position="34"/>
        <end position="53"/>
    </location>
</feature>
<dbReference type="Gene3D" id="1.10.150.280">
    <property type="entry name" value="AF1531-like domain"/>
    <property type="match status" value="1"/>
</dbReference>
<organism evidence="2">
    <name type="scientific">hydrothermal vent metagenome</name>
    <dbReference type="NCBI Taxonomy" id="652676"/>
    <lineage>
        <taxon>unclassified sequences</taxon>
        <taxon>metagenomes</taxon>
        <taxon>ecological metagenomes</taxon>
    </lineage>
</organism>
<dbReference type="InterPro" id="IPR004509">
    <property type="entry name" value="Competence_ComEA_HhH"/>
</dbReference>
<dbReference type="SUPFAM" id="SSF47781">
    <property type="entry name" value="RuvA domain 2-like"/>
    <property type="match status" value="1"/>
</dbReference>